<dbReference type="Proteomes" id="UP000821845">
    <property type="component" value="Chromosome 7"/>
</dbReference>
<evidence type="ECO:0000313" key="1">
    <source>
        <dbReference type="EMBL" id="KAH6925069.1"/>
    </source>
</evidence>
<proteinExistence type="predicted"/>
<keyword evidence="2" id="KW-1185">Reference proteome</keyword>
<sequence length="228" mass="25134">MDTGTLYTIGKDMGLTGLELREWVEAERARERDLRAQARQEQREKMELEEKRLQAEDTDLCLRLLETSPLRFTVTAPAKLADSTLPSLLAVRIRHCTRHSTVSATGGVGEVERSQLAERKLEDGGAAIVTSVYAVPLSCSGIVAVAAPLYFVSRAGEESSSDAAHAHLEASSYQKRPDVWTLLVCLFPLSLQQVTGYKLHKCRGDLGGEVSSFIHPVGREFWCMSINS</sequence>
<gene>
    <name evidence="1" type="ORF">HPB50_000291</name>
</gene>
<evidence type="ECO:0000313" key="2">
    <source>
        <dbReference type="Proteomes" id="UP000821845"/>
    </source>
</evidence>
<reference evidence="1" key="1">
    <citation type="submission" date="2020-05" db="EMBL/GenBank/DDBJ databases">
        <title>Large-scale comparative analyses of tick genomes elucidate their genetic diversity and vector capacities.</title>
        <authorList>
            <person name="Jia N."/>
            <person name="Wang J."/>
            <person name="Shi W."/>
            <person name="Du L."/>
            <person name="Sun Y."/>
            <person name="Zhan W."/>
            <person name="Jiang J."/>
            <person name="Wang Q."/>
            <person name="Zhang B."/>
            <person name="Ji P."/>
            <person name="Sakyi L.B."/>
            <person name="Cui X."/>
            <person name="Yuan T."/>
            <person name="Jiang B."/>
            <person name="Yang W."/>
            <person name="Lam T.T.-Y."/>
            <person name="Chang Q."/>
            <person name="Ding S."/>
            <person name="Wang X."/>
            <person name="Zhu J."/>
            <person name="Ruan X."/>
            <person name="Zhao L."/>
            <person name="Wei J."/>
            <person name="Que T."/>
            <person name="Du C."/>
            <person name="Cheng J."/>
            <person name="Dai P."/>
            <person name="Han X."/>
            <person name="Huang E."/>
            <person name="Gao Y."/>
            <person name="Liu J."/>
            <person name="Shao H."/>
            <person name="Ye R."/>
            <person name="Li L."/>
            <person name="Wei W."/>
            <person name="Wang X."/>
            <person name="Wang C."/>
            <person name="Yang T."/>
            <person name="Huo Q."/>
            <person name="Li W."/>
            <person name="Guo W."/>
            <person name="Chen H."/>
            <person name="Zhou L."/>
            <person name="Ni X."/>
            <person name="Tian J."/>
            <person name="Zhou Y."/>
            <person name="Sheng Y."/>
            <person name="Liu T."/>
            <person name="Pan Y."/>
            <person name="Xia L."/>
            <person name="Li J."/>
            <person name="Zhao F."/>
            <person name="Cao W."/>
        </authorList>
    </citation>
    <scope>NUCLEOTIDE SEQUENCE</scope>
    <source>
        <strain evidence="1">Hyas-2018</strain>
    </source>
</reference>
<protein>
    <submittedName>
        <fullName evidence="1">Uncharacterized protein</fullName>
    </submittedName>
</protein>
<dbReference type="EMBL" id="CM023487">
    <property type="protein sequence ID" value="KAH6925069.1"/>
    <property type="molecule type" value="Genomic_DNA"/>
</dbReference>
<name>A0ACB7RUE1_HYAAI</name>
<accession>A0ACB7RUE1</accession>
<organism evidence="1 2">
    <name type="scientific">Hyalomma asiaticum</name>
    <name type="common">Tick</name>
    <dbReference type="NCBI Taxonomy" id="266040"/>
    <lineage>
        <taxon>Eukaryota</taxon>
        <taxon>Metazoa</taxon>
        <taxon>Ecdysozoa</taxon>
        <taxon>Arthropoda</taxon>
        <taxon>Chelicerata</taxon>
        <taxon>Arachnida</taxon>
        <taxon>Acari</taxon>
        <taxon>Parasitiformes</taxon>
        <taxon>Ixodida</taxon>
        <taxon>Ixodoidea</taxon>
        <taxon>Ixodidae</taxon>
        <taxon>Hyalomminae</taxon>
        <taxon>Hyalomma</taxon>
    </lineage>
</organism>
<comment type="caution">
    <text evidence="1">The sequence shown here is derived from an EMBL/GenBank/DDBJ whole genome shotgun (WGS) entry which is preliminary data.</text>
</comment>